<feature type="coiled-coil region" evidence="1">
    <location>
        <begin position="219"/>
        <end position="302"/>
    </location>
</feature>
<keyword evidence="6" id="KW-1185">Reference proteome</keyword>
<sequence>MTSSTSSREFWLTIPRARRAPDPTKPNRECVYYAVACVVQGARDGADAPTNANANAMVTAERTTRRRYREFIALKEDLDAECGRGCAPEAPPRKRFGRVNADEQRVEERRRALESWLWSVLANEQCARSEALRRFARVGAAERALRRALAGDDGDGVSVDVDGLATPTRTRESPSVNGVGEQWTPEVEMPTPESATPSPLKARATEIEGNDARIDQVAIKSTTEIVHELEKAREEVQALSEELATTKECLKDARAAATAAQDKLNEVEATSLKGRKVLSKEIRSLRRQLEEASLDKNEQTNIISAEERAASLREVMREVSALRARVQECTYEKLLSVETNGPHGHSGGDPNELLAVSDNRLAVLLAETQIMIPGGEDSQHASQTDSPESAEMEEVLINTEGEVRQTFADLLSDLINARKSINSLLRKVARKSDTVSLSTDSRAIAANISSRVGNLVGALGR</sequence>
<accession>Q019M9</accession>
<dbReference type="EMBL" id="KZ155776">
    <property type="protein sequence ID" value="OUS48072.1"/>
    <property type="molecule type" value="Genomic_DNA"/>
</dbReference>
<dbReference type="InParanoid" id="Q019M9"/>
<proteinExistence type="predicted"/>
<dbReference type="Gene3D" id="3.30.1520.10">
    <property type="entry name" value="Phox-like domain"/>
    <property type="match status" value="1"/>
</dbReference>
<dbReference type="GO" id="GO:0015031">
    <property type="term" value="P:protein transport"/>
    <property type="evidence" value="ECO:0007669"/>
    <property type="project" value="InterPro"/>
</dbReference>
<dbReference type="InterPro" id="IPR036871">
    <property type="entry name" value="PX_dom_sf"/>
</dbReference>
<dbReference type="FunCoup" id="Q019M9">
    <property type="interactions" value="364"/>
</dbReference>
<name>Q019M9_OSTTA</name>
<dbReference type="Proteomes" id="UP000009170">
    <property type="component" value="Unassembled WGS sequence"/>
</dbReference>
<dbReference type="STRING" id="70448.Q019M9"/>
<evidence type="ECO:0000256" key="2">
    <source>
        <dbReference type="SAM" id="MobiDB-lite"/>
    </source>
</evidence>
<dbReference type="AlphaFoldDB" id="Q019M9"/>
<reference evidence="5" key="3">
    <citation type="submission" date="2017-04" db="EMBL/GenBank/DDBJ databases">
        <title>Population genomics of picophytoplankton unveils novel chromosome hypervariability.</title>
        <authorList>
            <consortium name="DOE Joint Genome Institute"/>
            <person name="Blanc-Mathieu R."/>
            <person name="Krasovec M."/>
            <person name="Hebrard M."/>
            <person name="Yau S."/>
            <person name="Desgranges E."/>
            <person name="Martin J."/>
            <person name="Schackwitz W."/>
            <person name="Kuo A."/>
            <person name="Salin G."/>
            <person name="Donnadieu C."/>
            <person name="Desdevises Y."/>
            <person name="Sanchez-Ferandin S."/>
            <person name="Moreau H."/>
            <person name="Rivals E."/>
            <person name="Grigoriev I.V."/>
            <person name="Grimsley N."/>
            <person name="Eyre-Walker A."/>
            <person name="Piganeau G."/>
        </authorList>
    </citation>
    <scope>NUCLEOTIDE SEQUENCE [LARGE SCALE GENOMIC DNA]</scope>
    <source>
        <strain evidence="5">RCC 1115</strain>
    </source>
</reference>
<dbReference type="PROSITE" id="PS50195">
    <property type="entry name" value="PX"/>
    <property type="match status" value="1"/>
</dbReference>
<reference evidence="4 6" key="1">
    <citation type="journal article" date="2006" name="Proc. Natl. Acad. Sci. U.S.A.">
        <title>Genome analysis of the smallest free-living eukaryote Ostreococcus tauri unveils many unique features.</title>
        <authorList>
            <person name="Derelle E."/>
            <person name="Ferraz C."/>
            <person name="Rombauts S."/>
            <person name="Rouze P."/>
            <person name="Worden A.Z."/>
            <person name="Robbens S."/>
            <person name="Partensky F."/>
            <person name="Degroeve S."/>
            <person name="Echeynie S."/>
            <person name="Cooke R."/>
            <person name="Saeys Y."/>
            <person name="Wuyts J."/>
            <person name="Jabbari K."/>
            <person name="Bowler C."/>
            <person name="Panaud O."/>
            <person name="Piegu B."/>
            <person name="Ball S.G."/>
            <person name="Ral J.-P."/>
            <person name="Bouget F.-Y."/>
            <person name="Piganeau G."/>
            <person name="De Baets B."/>
            <person name="Picard A."/>
            <person name="Delseny M."/>
            <person name="Demaille J."/>
            <person name="Van de Peer Y."/>
            <person name="Moreau H."/>
        </authorList>
    </citation>
    <scope>NUCLEOTIDE SEQUENCE [LARGE SCALE GENOMIC DNA]</scope>
    <source>
        <strain evidence="4 6">OTTH0595</strain>
    </source>
</reference>
<protein>
    <submittedName>
        <fullName evidence="4">Phox homologous domain</fullName>
    </submittedName>
</protein>
<keyword evidence="1" id="KW-0175">Coiled coil</keyword>
<evidence type="ECO:0000259" key="3">
    <source>
        <dbReference type="PROSITE" id="PS50195"/>
    </source>
</evidence>
<dbReference type="PANTHER" id="PTHR46856">
    <property type="entry name" value="PX DOMAIN-CONTAINING PROTEIN EREL1-RELATED"/>
    <property type="match status" value="1"/>
</dbReference>
<dbReference type="CDD" id="cd06093">
    <property type="entry name" value="PX_domain"/>
    <property type="match status" value="1"/>
</dbReference>
<dbReference type="PANTHER" id="PTHR46856:SF1">
    <property type="entry name" value="PX DOMAIN-CONTAINING PROTEIN EREL1-RELATED"/>
    <property type="match status" value="1"/>
</dbReference>
<accession>A0A1Y5ILW4</accession>
<dbReference type="InterPro" id="IPR001683">
    <property type="entry name" value="PX_dom"/>
</dbReference>
<dbReference type="OrthoDB" id="76516at2759"/>
<dbReference type="EMBL" id="CAID01000005">
    <property type="protein sequence ID" value="CAL53896.1"/>
    <property type="molecule type" value="Genomic_DNA"/>
</dbReference>
<feature type="region of interest" description="Disordered" evidence="2">
    <location>
        <begin position="164"/>
        <end position="199"/>
    </location>
</feature>
<dbReference type="RefSeq" id="XP_003079238.1">
    <property type="nucleotide sequence ID" value="XM_003079190.1"/>
</dbReference>
<dbReference type="Pfam" id="PF00787">
    <property type="entry name" value="PX"/>
    <property type="match status" value="1"/>
</dbReference>
<dbReference type="Proteomes" id="UP000195557">
    <property type="component" value="Unassembled WGS sequence"/>
</dbReference>
<dbReference type="GO" id="GO:0035091">
    <property type="term" value="F:phosphatidylinositol binding"/>
    <property type="evidence" value="ECO:0007669"/>
    <property type="project" value="InterPro"/>
</dbReference>
<evidence type="ECO:0000256" key="1">
    <source>
        <dbReference type="SAM" id="Coils"/>
    </source>
</evidence>
<dbReference type="KEGG" id="ota:OT_ostta05g01400"/>
<dbReference type="InterPro" id="IPR044588">
    <property type="entry name" value="EREX-like"/>
</dbReference>
<feature type="domain" description="PX" evidence="3">
    <location>
        <begin position="1"/>
        <end position="143"/>
    </location>
</feature>
<dbReference type="GO" id="GO:0005768">
    <property type="term" value="C:endosome"/>
    <property type="evidence" value="ECO:0007669"/>
    <property type="project" value="UniProtKB-ARBA"/>
</dbReference>
<accession>A0A454XVY6</accession>
<dbReference type="SUPFAM" id="SSF64268">
    <property type="entry name" value="PX domain"/>
    <property type="match status" value="1"/>
</dbReference>
<evidence type="ECO:0000313" key="6">
    <source>
        <dbReference type="Proteomes" id="UP000009170"/>
    </source>
</evidence>
<reference evidence="4" key="2">
    <citation type="journal article" date="2014" name="BMC Genomics">
        <title>An improved genome of the model marine alga Ostreococcus tauri unfolds by assessing Illumina de novo assemblies.</title>
        <authorList>
            <person name="Blanc-Mathieu R."/>
            <person name="Verhelst B."/>
            <person name="Derelle E."/>
            <person name="Rombauts S."/>
            <person name="Bouget F.Y."/>
            <person name="Carre I."/>
            <person name="Chateau A."/>
            <person name="Eyre-Walker A."/>
            <person name="Grimsley N."/>
            <person name="Moreau H."/>
            <person name="Piegu B."/>
            <person name="Rivals E."/>
            <person name="Schackwitz W."/>
            <person name="Van de Peer Y."/>
            <person name="Piganeau G."/>
        </authorList>
    </citation>
    <scope>NUCLEOTIDE SEQUENCE</scope>
    <source>
        <strain evidence="4">RCC4221</strain>
    </source>
</reference>
<gene>
    <name evidence="5" type="ORF">BE221DRAFT_69655</name>
    <name evidence="4" type="ORF">OT_ostta05g01400</name>
</gene>
<evidence type="ECO:0000313" key="5">
    <source>
        <dbReference type="EMBL" id="OUS48072.1"/>
    </source>
</evidence>
<organism evidence="4 6">
    <name type="scientific">Ostreococcus tauri</name>
    <name type="common">Marine green alga</name>
    <dbReference type="NCBI Taxonomy" id="70448"/>
    <lineage>
        <taxon>Eukaryota</taxon>
        <taxon>Viridiplantae</taxon>
        <taxon>Chlorophyta</taxon>
        <taxon>Mamiellophyceae</taxon>
        <taxon>Mamiellales</taxon>
        <taxon>Bathycoccaceae</taxon>
        <taxon>Ostreococcus</taxon>
    </lineage>
</organism>
<dbReference type="GeneID" id="9833292"/>
<evidence type="ECO:0000313" key="4">
    <source>
        <dbReference type="EMBL" id="CAL53896.1"/>
    </source>
</evidence>
<dbReference type="SMART" id="SM00312">
    <property type="entry name" value="PX"/>
    <property type="match status" value="1"/>
</dbReference>